<evidence type="ECO:0000259" key="2">
    <source>
        <dbReference type="Pfam" id="PF01882"/>
    </source>
</evidence>
<dbReference type="EMBL" id="CP146275">
    <property type="protein sequence ID" value="WWT34106.1"/>
    <property type="molecule type" value="Genomic_DNA"/>
</dbReference>
<dbReference type="PANTHER" id="PTHR33608">
    <property type="entry name" value="BLL2464 PROTEIN"/>
    <property type="match status" value="1"/>
</dbReference>
<protein>
    <submittedName>
        <fullName evidence="3">DUF58 domain-containing protein</fullName>
    </submittedName>
</protein>
<dbReference type="SUPFAM" id="SSF53300">
    <property type="entry name" value="vWA-like"/>
    <property type="match status" value="1"/>
</dbReference>
<gene>
    <name evidence="3" type="ORF">V6617_06485</name>
</gene>
<reference evidence="3 4" key="1">
    <citation type="submission" date="2024-02" db="EMBL/GenBank/DDBJ databases">
        <title>Complete genome sequence of Pelagibacterium nitratireducens ZH15.</title>
        <authorList>
            <person name="Zhao L.H."/>
        </authorList>
    </citation>
    <scope>NUCLEOTIDE SEQUENCE [LARGE SCALE GENOMIC DNA]</scope>
    <source>
        <strain evidence="3 4">ZH15</strain>
    </source>
</reference>
<dbReference type="PANTHER" id="PTHR33608:SF6">
    <property type="entry name" value="BLL2464 PROTEIN"/>
    <property type="match status" value="1"/>
</dbReference>
<evidence type="ECO:0000256" key="1">
    <source>
        <dbReference type="SAM" id="MobiDB-lite"/>
    </source>
</evidence>
<evidence type="ECO:0000313" key="3">
    <source>
        <dbReference type="EMBL" id="WWT34106.1"/>
    </source>
</evidence>
<dbReference type="RefSeq" id="WP_338609833.1">
    <property type="nucleotide sequence ID" value="NZ_CP146275.1"/>
</dbReference>
<proteinExistence type="predicted"/>
<evidence type="ECO:0000313" key="4">
    <source>
        <dbReference type="Proteomes" id="UP001369958"/>
    </source>
</evidence>
<accession>A0ABZ2I6F0</accession>
<keyword evidence="4" id="KW-1185">Reference proteome</keyword>
<sequence length="291" mass="32299">MRPPSALLERLTTSRLLPAFAQPSVGTGERRSRRKGPGMEFIDHRPYQTGDDTRHLDPHLYARTGEFVVREYSLNQQLPVTIVLDLSGSMAAGQGEKRERAKLVAQLLGFAALAGGDRIQVVVPEQAGNKFSPRWHGAARADLMFDWIAKEADAGRSDFQDALRTLRRDLPSHGLVIAISDWWDGDVSPVLDILFSAGHEILAVQILTPQEIDPAGTETGIVTMEDAETGEELELAIDAGLLSRYRKLFAARQEEMRGLFNSKHWHFVTVSTDDDISQLFTRTLRAQGVLS</sequence>
<dbReference type="Pfam" id="PF01882">
    <property type="entry name" value="DUF58"/>
    <property type="match status" value="1"/>
</dbReference>
<feature type="domain" description="DUF58" evidence="2">
    <location>
        <begin position="43"/>
        <end position="253"/>
    </location>
</feature>
<dbReference type="Gene3D" id="3.40.50.410">
    <property type="entry name" value="von Willebrand factor, type A domain"/>
    <property type="match status" value="1"/>
</dbReference>
<dbReference type="Proteomes" id="UP001369958">
    <property type="component" value="Chromosome"/>
</dbReference>
<dbReference type="InterPro" id="IPR002881">
    <property type="entry name" value="DUF58"/>
</dbReference>
<feature type="region of interest" description="Disordered" evidence="1">
    <location>
        <begin position="22"/>
        <end position="55"/>
    </location>
</feature>
<dbReference type="InterPro" id="IPR036465">
    <property type="entry name" value="vWFA_dom_sf"/>
</dbReference>
<organism evidence="3 4">
    <name type="scientific">Pelagibacterium nitratireducens</name>
    <dbReference type="NCBI Taxonomy" id="1046114"/>
    <lineage>
        <taxon>Bacteria</taxon>
        <taxon>Pseudomonadati</taxon>
        <taxon>Pseudomonadota</taxon>
        <taxon>Alphaproteobacteria</taxon>
        <taxon>Hyphomicrobiales</taxon>
        <taxon>Devosiaceae</taxon>
        <taxon>Pelagibacterium</taxon>
    </lineage>
</organism>
<name>A0ABZ2I6F0_9HYPH</name>
<feature type="compositionally biased region" description="Basic and acidic residues" evidence="1">
    <location>
        <begin position="41"/>
        <end position="55"/>
    </location>
</feature>